<proteinExistence type="predicted"/>
<dbReference type="AlphaFoldDB" id="A0A6C0HV84"/>
<organism evidence="1">
    <name type="scientific">viral metagenome</name>
    <dbReference type="NCBI Taxonomy" id="1070528"/>
    <lineage>
        <taxon>unclassified sequences</taxon>
        <taxon>metagenomes</taxon>
        <taxon>organismal metagenomes</taxon>
    </lineage>
</organism>
<name>A0A6C0HV84_9ZZZZ</name>
<dbReference type="EMBL" id="MN740016">
    <property type="protein sequence ID" value="QHT84197.1"/>
    <property type="molecule type" value="Genomic_DNA"/>
</dbReference>
<accession>A0A6C0HV84</accession>
<protein>
    <submittedName>
        <fullName evidence="1">Uncharacterized protein</fullName>
    </submittedName>
</protein>
<sequence length="123" mass="14936">MKMKLPTEIIKENSGRYERSGQRALLATTESRQAELAEDSREFHPVAFLIKQKIEEYYDEDMNYYYLQLRTRYSGLNYYLDLRQQYSSNRQLYTHEFINFSKWVFHCIESKRYNSGKFGSVRK</sequence>
<reference evidence="1" key="1">
    <citation type="journal article" date="2020" name="Nature">
        <title>Giant virus diversity and host interactions through global metagenomics.</title>
        <authorList>
            <person name="Schulz F."/>
            <person name="Roux S."/>
            <person name="Paez-Espino D."/>
            <person name="Jungbluth S."/>
            <person name="Walsh D.A."/>
            <person name="Denef V.J."/>
            <person name="McMahon K.D."/>
            <person name="Konstantinidis K.T."/>
            <person name="Eloe-Fadrosh E.A."/>
            <person name="Kyrpides N.C."/>
            <person name="Woyke T."/>
        </authorList>
    </citation>
    <scope>NUCLEOTIDE SEQUENCE</scope>
    <source>
        <strain evidence="1">GVMAG-M-3300023184-16</strain>
    </source>
</reference>
<evidence type="ECO:0000313" key="1">
    <source>
        <dbReference type="EMBL" id="QHT84197.1"/>
    </source>
</evidence>